<feature type="compositionally biased region" description="Acidic residues" evidence="1">
    <location>
        <begin position="66"/>
        <end position="98"/>
    </location>
</feature>
<keyword evidence="4" id="KW-1185">Reference proteome</keyword>
<feature type="transmembrane region" description="Helical" evidence="2">
    <location>
        <begin position="6"/>
        <end position="25"/>
    </location>
</feature>
<evidence type="ECO:0000313" key="3">
    <source>
        <dbReference type="EMBL" id="MBN2965540.1"/>
    </source>
</evidence>
<organism evidence="3 4">
    <name type="scientific">Sulfurospirillum tamanense</name>
    <dbReference type="NCBI Taxonomy" id="2813362"/>
    <lineage>
        <taxon>Bacteria</taxon>
        <taxon>Pseudomonadati</taxon>
        <taxon>Campylobacterota</taxon>
        <taxon>Epsilonproteobacteria</taxon>
        <taxon>Campylobacterales</taxon>
        <taxon>Sulfurospirillaceae</taxon>
        <taxon>Sulfurospirillum</taxon>
    </lineage>
</organism>
<reference evidence="3" key="2">
    <citation type="submission" date="2021-02" db="EMBL/GenBank/DDBJ databases">
        <authorList>
            <person name="Merkel A.Y."/>
        </authorList>
    </citation>
    <scope>NUCLEOTIDE SEQUENCE</scope>
    <source>
        <strain evidence="3">T05b</strain>
    </source>
</reference>
<proteinExistence type="predicted"/>
<keyword evidence="2" id="KW-0812">Transmembrane</keyword>
<dbReference type="EMBL" id="JAFHKK010000045">
    <property type="protein sequence ID" value="MBN2965540.1"/>
    <property type="molecule type" value="Genomic_DNA"/>
</dbReference>
<reference evidence="3" key="1">
    <citation type="submission" date="2021-02" db="EMBL/GenBank/DDBJ databases">
        <title>Sulfurospirillum tamanensis sp. nov.</title>
        <authorList>
            <person name="Frolova A."/>
            <person name="Merkel A."/>
            <person name="Slobodkin A."/>
        </authorList>
    </citation>
    <scope>NUCLEOTIDE SEQUENCE</scope>
    <source>
        <strain evidence="3">T05b</strain>
    </source>
</reference>
<dbReference type="RefSeq" id="WP_205460101.1">
    <property type="nucleotide sequence ID" value="NZ_JAFHKK010000045.1"/>
</dbReference>
<protein>
    <submittedName>
        <fullName evidence="3">Uncharacterized protein</fullName>
    </submittedName>
</protein>
<feature type="region of interest" description="Disordered" evidence="1">
    <location>
        <begin position="57"/>
        <end position="98"/>
    </location>
</feature>
<evidence type="ECO:0000256" key="2">
    <source>
        <dbReference type="SAM" id="Phobius"/>
    </source>
</evidence>
<accession>A0ABS2WVA0</accession>
<sequence length="98" mass="11291">MWEMAGVGIVIVLVFVFWFRLAAFLIHKMHTSRGINAFWWFLLLLLTLSIFFAPRPSHSSSGESIGGDDDDWGFDDYGDQETDCAQDDWSNDYDMDDD</sequence>
<evidence type="ECO:0000256" key="1">
    <source>
        <dbReference type="SAM" id="MobiDB-lite"/>
    </source>
</evidence>
<comment type="caution">
    <text evidence="3">The sequence shown here is derived from an EMBL/GenBank/DDBJ whole genome shotgun (WGS) entry which is preliminary data.</text>
</comment>
<keyword evidence="2" id="KW-1133">Transmembrane helix</keyword>
<name>A0ABS2WVA0_9BACT</name>
<gene>
    <name evidence="3" type="ORF">JWV37_12180</name>
</gene>
<evidence type="ECO:0000313" key="4">
    <source>
        <dbReference type="Proteomes" id="UP000703590"/>
    </source>
</evidence>
<keyword evidence="2" id="KW-0472">Membrane</keyword>
<feature type="transmembrane region" description="Helical" evidence="2">
    <location>
        <begin position="37"/>
        <end position="54"/>
    </location>
</feature>
<dbReference type="Proteomes" id="UP000703590">
    <property type="component" value="Unassembled WGS sequence"/>
</dbReference>